<proteinExistence type="predicted"/>
<comment type="caution">
    <text evidence="1">The sequence shown here is derived from an EMBL/GenBank/DDBJ whole genome shotgun (WGS) entry which is preliminary data.</text>
</comment>
<reference evidence="1 2" key="1">
    <citation type="journal article" date="2021" name="Commun. Biol.">
        <title>The genome of Shorea leprosula (Dipterocarpaceae) highlights the ecological relevance of drought in aseasonal tropical rainforests.</title>
        <authorList>
            <person name="Ng K.K.S."/>
            <person name="Kobayashi M.J."/>
            <person name="Fawcett J.A."/>
            <person name="Hatakeyama M."/>
            <person name="Paape T."/>
            <person name="Ng C.H."/>
            <person name="Ang C.C."/>
            <person name="Tnah L.H."/>
            <person name="Lee C.T."/>
            <person name="Nishiyama T."/>
            <person name="Sese J."/>
            <person name="O'Brien M.J."/>
            <person name="Copetti D."/>
            <person name="Mohd Noor M.I."/>
            <person name="Ong R.C."/>
            <person name="Putra M."/>
            <person name="Sireger I.Z."/>
            <person name="Indrioko S."/>
            <person name="Kosugi Y."/>
            <person name="Izuno A."/>
            <person name="Isagi Y."/>
            <person name="Lee S.L."/>
            <person name="Shimizu K.K."/>
        </authorList>
    </citation>
    <scope>NUCLEOTIDE SEQUENCE [LARGE SCALE GENOMIC DNA]</scope>
    <source>
        <strain evidence="1">214</strain>
    </source>
</reference>
<name>A0AAV5LWT2_9ROSI</name>
<evidence type="ECO:0000313" key="2">
    <source>
        <dbReference type="Proteomes" id="UP001054252"/>
    </source>
</evidence>
<organism evidence="1 2">
    <name type="scientific">Rubroshorea leprosula</name>
    <dbReference type="NCBI Taxonomy" id="152421"/>
    <lineage>
        <taxon>Eukaryota</taxon>
        <taxon>Viridiplantae</taxon>
        <taxon>Streptophyta</taxon>
        <taxon>Embryophyta</taxon>
        <taxon>Tracheophyta</taxon>
        <taxon>Spermatophyta</taxon>
        <taxon>Magnoliopsida</taxon>
        <taxon>eudicotyledons</taxon>
        <taxon>Gunneridae</taxon>
        <taxon>Pentapetalae</taxon>
        <taxon>rosids</taxon>
        <taxon>malvids</taxon>
        <taxon>Malvales</taxon>
        <taxon>Dipterocarpaceae</taxon>
        <taxon>Rubroshorea</taxon>
    </lineage>
</organism>
<gene>
    <name evidence="1" type="ORF">SLEP1_g49146</name>
</gene>
<accession>A0AAV5LWT2</accession>
<dbReference type="Proteomes" id="UP001054252">
    <property type="component" value="Unassembled WGS sequence"/>
</dbReference>
<sequence length="261" mass="28917">MSPNNQGSPPSWDALVLVAHHLDPKTLAIASFVSNTLDLLWQPLCTAHFPSISTHKITNRSISSRRLYSIGYIAAKRRTNLPLNPVFHLKNLIFTITLCSKTFTAPIATVAKPANEVLVDSNHQLFKFDIDIERGFLNRREGWFSEELPSPGCCSRGVGSGIVVDLKLGFGRGRSGVEKMSVDMLSTVNWRYLGLEDGLRHLQHFLLPCDACEKVNFPADSSSLGGEKGNIHRGMMMAVTEFLAMEDFDLMVEAVGVEEKE</sequence>
<keyword evidence="2" id="KW-1185">Reference proteome</keyword>
<protein>
    <recommendedName>
        <fullName evidence="3">F-box protein</fullName>
    </recommendedName>
</protein>
<evidence type="ECO:0008006" key="3">
    <source>
        <dbReference type="Google" id="ProtNLM"/>
    </source>
</evidence>
<evidence type="ECO:0000313" key="1">
    <source>
        <dbReference type="EMBL" id="GKV41642.1"/>
    </source>
</evidence>
<dbReference type="EMBL" id="BPVZ01000151">
    <property type="protein sequence ID" value="GKV41642.1"/>
    <property type="molecule type" value="Genomic_DNA"/>
</dbReference>
<dbReference type="AlphaFoldDB" id="A0AAV5LWT2"/>